<keyword evidence="3" id="KW-0560">Oxidoreductase</keyword>
<feature type="domain" description="Fe2OG dioxygenase" evidence="5">
    <location>
        <begin position="163"/>
        <end position="261"/>
    </location>
</feature>
<evidence type="ECO:0000313" key="7">
    <source>
        <dbReference type="Proteomes" id="UP001346149"/>
    </source>
</evidence>
<evidence type="ECO:0000256" key="4">
    <source>
        <dbReference type="SAM" id="MobiDB-lite"/>
    </source>
</evidence>
<dbReference type="InterPro" id="IPR026992">
    <property type="entry name" value="DIOX_N"/>
</dbReference>
<dbReference type="Pfam" id="PF03171">
    <property type="entry name" value="2OG-FeII_Oxy"/>
    <property type="match status" value="1"/>
</dbReference>
<protein>
    <recommendedName>
        <fullName evidence="5">Fe2OG dioxygenase domain-containing protein</fullName>
    </recommendedName>
</protein>
<comment type="similarity">
    <text evidence="3">Belongs to the iron/ascorbate-dependent oxidoreductase family.</text>
</comment>
<dbReference type="EMBL" id="JAXQNO010000012">
    <property type="protein sequence ID" value="KAK4787924.1"/>
    <property type="molecule type" value="Genomic_DNA"/>
</dbReference>
<evidence type="ECO:0000256" key="1">
    <source>
        <dbReference type="ARBA" id="ARBA00022723"/>
    </source>
</evidence>
<gene>
    <name evidence="6" type="ORF">SAY86_011757</name>
</gene>
<dbReference type="Pfam" id="PF14226">
    <property type="entry name" value="DIOX_N"/>
    <property type="match status" value="1"/>
</dbReference>
<dbReference type="InterPro" id="IPR005123">
    <property type="entry name" value="Oxoglu/Fe-dep_dioxygenase_dom"/>
</dbReference>
<evidence type="ECO:0000256" key="2">
    <source>
        <dbReference type="ARBA" id="ARBA00023004"/>
    </source>
</evidence>
<dbReference type="PROSITE" id="PS51471">
    <property type="entry name" value="FE2OG_OXY"/>
    <property type="match status" value="1"/>
</dbReference>
<keyword evidence="7" id="KW-1185">Reference proteome</keyword>
<dbReference type="PANTHER" id="PTHR47990">
    <property type="entry name" value="2-OXOGLUTARATE (2OG) AND FE(II)-DEPENDENT OXYGENASE SUPERFAMILY PROTEIN-RELATED"/>
    <property type="match status" value="1"/>
</dbReference>
<dbReference type="InterPro" id="IPR050231">
    <property type="entry name" value="Iron_ascorbate_oxido_reductase"/>
</dbReference>
<proteinExistence type="inferred from homology"/>
<evidence type="ECO:0000259" key="5">
    <source>
        <dbReference type="PROSITE" id="PS51471"/>
    </source>
</evidence>
<dbReference type="GO" id="GO:0016491">
    <property type="term" value="F:oxidoreductase activity"/>
    <property type="evidence" value="ECO:0007669"/>
    <property type="project" value="UniProtKB-KW"/>
</dbReference>
<keyword evidence="1 3" id="KW-0479">Metal-binding</keyword>
<organism evidence="6 7">
    <name type="scientific">Trapa natans</name>
    <name type="common">Water chestnut</name>
    <dbReference type="NCBI Taxonomy" id="22666"/>
    <lineage>
        <taxon>Eukaryota</taxon>
        <taxon>Viridiplantae</taxon>
        <taxon>Streptophyta</taxon>
        <taxon>Embryophyta</taxon>
        <taxon>Tracheophyta</taxon>
        <taxon>Spermatophyta</taxon>
        <taxon>Magnoliopsida</taxon>
        <taxon>eudicotyledons</taxon>
        <taxon>Gunneridae</taxon>
        <taxon>Pentapetalae</taxon>
        <taxon>rosids</taxon>
        <taxon>malvids</taxon>
        <taxon>Myrtales</taxon>
        <taxon>Lythraceae</taxon>
        <taxon>Trapa</taxon>
    </lineage>
</organism>
<name>A0AAN7R0X2_TRANT</name>
<dbReference type="SUPFAM" id="SSF51197">
    <property type="entry name" value="Clavaminate synthase-like"/>
    <property type="match status" value="1"/>
</dbReference>
<dbReference type="Proteomes" id="UP001346149">
    <property type="component" value="Unassembled WGS sequence"/>
</dbReference>
<accession>A0AAN7R0X2</accession>
<comment type="caution">
    <text evidence="6">The sequence shown here is derived from an EMBL/GenBank/DDBJ whole genome shotgun (WGS) entry which is preliminary data.</text>
</comment>
<evidence type="ECO:0000313" key="6">
    <source>
        <dbReference type="EMBL" id="KAK4787924.1"/>
    </source>
</evidence>
<dbReference type="InterPro" id="IPR044861">
    <property type="entry name" value="IPNS-like_FE2OG_OXY"/>
</dbReference>
<sequence>MADFTIPTVDLSPFFEDPGDQSRQKKADDAIEIIREACSHYGFFQVVNHGVPEDLMRRALELSRAFFECSYEDKLKCRPYPGAPLPAGYSKQPDNSPDKNEYLLMFPPGSSLNIYPDYPPELREVLEQVFTYMAKTGMLLEDILNECLGLPKNFLRGYNADRSWDFMVALRYFEATEHENNGISEHEDSNCITFVFQDEVGGLEVRKNGVWIPLVPKKGHLVVNIGDVIRVLTNNKFKSATHRVVRSKGQFRHSYAFFYNLQGDKVVEPLPQFTSDIGELPKYRGFLYKEYQQLRLRNKTHPPSRPEDVIHITHYAIPTAL</sequence>
<dbReference type="AlphaFoldDB" id="A0AAN7R0X2"/>
<reference evidence="6 7" key="1">
    <citation type="journal article" date="2023" name="Hortic Res">
        <title>Pangenome of water caltrop reveals structural variations and asymmetric subgenome divergence after allopolyploidization.</title>
        <authorList>
            <person name="Zhang X."/>
            <person name="Chen Y."/>
            <person name="Wang L."/>
            <person name="Yuan Y."/>
            <person name="Fang M."/>
            <person name="Shi L."/>
            <person name="Lu R."/>
            <person name="Comes H.P."/>
            <person name="Ma Y."/>
            <person name="Chen Y."/>
            <person name="Huang G."/>
            <person name="Zhou Y."/>
            <person name="Zheng Z."/>
            <person name="Qiu Y."/>
        </authorList>
    </citation>
    <scope>NUCLEOTIDE SEQUENCE [LARGE SCALE GENOMIC DNA]</scope>
    <source>
        <strain evidence="6">F231</strain>
    </source>
</reference>
<evidence type="ECO:0000256" key="3">
    <source>
        <dbReference type="RuleBase" id="RU003682"/>
    </source>
</evidence>
<dbReference type="GO" id="GO:0046872">
    <property type="term" value="F:metal ion binding"/>
    <property type="evidence" value="ECO:0007669"/>
    <property type="project" value="UniProtKB-KW"/>
</dbReference>
<dbReference type="InterPro" id="IPR027443">
    <property type="entry name" value="IPNS-like_sf"/>
</dbReference>
<dbReference type="Gene3D" id="2.60.120.330">
    <property type="entry name" value="B-lactam Antibiotic, Isopenicillin N Synthase, Chain"/>
    <property type="match status" value="1"/>
</dbReference>
<feature type="region of interest" description="Disordered" evidence="4">
    <location>
        <begin position="1"/>
        <end position="25"/>
    </location>
</feature>
<keyword evidence="2 3" id="KW-0408">Iron</keyword>